<dbReference type="Pfam" id="PF18895">
    <property type="entry name" value="T4SS_pilin"/>
    <property type="match status" value="1"/>
</dbReference>
<keyword evidence="1" id="KW-0812">Transmembrane</keyword>
<keyword evidence="2" id="KW-0732">Signal</keyword>
<keyword evidence="1" id="KW-0472">Membrane</keyword>
<name>A0A7K1US23_9NOCA</name>
<evidence type="ECO:0000256" key="1">
    <source>
        <dbReference type="SAM" id="Phobius"/>
    </source>
</evidence>
<feature type="transmembrane region" description="Helical" evidence="1">
    <location>
        <begin position="47"/>
        <end position="68"/>
    </location>
</feature>
<accession>A0A7K1US23</accession>
<comment type="caution">
    <text evidence="3">The sequence shown here is derived from an EMBL/GenBank/DDBJ whole genome shotgun (WGS) entry which is preliminary data.</text>
</comment>
<feature type="transmembrane region" description="Helical" evidence="1">
    <location>
        <begin position="80"/>
        <end position="102"/>
    </location>
</feature>
<gene>
    <name evidence="3" type="ORF">GPX89_07715</name>
</gene>
<dbReference type="EMBL" id="WRPP01000001">
    <property type="protein sequence ID" value="MVU77134.1"/>
    <property type="molecule type" value="Genomic_DNA"/>
</dbReference>
<keyword evidence="1" id="KW-1133">Transmembrane helix</keyword>
<evidence type="ECO:0000313" key="4">
    <source>
        <dbReference type="Proteomes" id="UP000466794"/>
    </source>
</evidence>
<organism evidence="3 4">
    <name type="scientific">Nocardia terrae</name>
    <dbReference type="NCBI Taxonomy" id="2675851"/>
    <lineage>
        <taxon>Bacteria</taxon>
        <taxon>Bacillati</taxon>
        <taxon>Actinomycetota</taxon>
        <taxon>Actinomycetes</taxon>
        <taxon>Mycobacteriales</taxon>
        <taxon>Nocardiaceae</taxon>
        <taxon>Nocardia</taxon>
    </lineage>
</organism>
<dbReference type="AlphaFoldDB" id="A0A7K1US23"/>
<evidence type="ECO:0000313" key="3">
    <source>
        <dbReference type="EMBL" id="MVU77134.1"/>
    </source>
</evidence>
<proteinExistence type="predicted"/>
<feature type="signal peptide" evidence="2">
    <location>
        <begin position="1"/>
        <end position="23"/>
    </location>
</feature>
<sequence length="108" mass="10750">MARTAVALAAGTVVLAAAGAASAEAVTVLAVADSFETVLNNLRNWLIGILALIATVCLTIGGTRYLISSGDPGEVERAKVALRAACLGYALAMLAPVVVGVLKSIVGA</sequence>
<dbReference type="InterPro" id="IPR043993">
    <property type="entry name" value="T4SS_pilin"/>
</dbReference>
<protein>
    <recommendedName>
        <fullName evidence="5">TrbC/VIRB2 family protein</fullName>
    </recommendedName>
</protein>
<dbReference type="Proteomes" id="UP000466794">
    <property type="component" value="Unassembled WGS sequence"/>
</dbReference>
<reference evidence="3 4" key="1">
    <citation type="submission" date="2019-12" db="EMBL/GenBank/DDBJ databases">
        <title>Nocardia sp. nov. ET3-3 isolated from soil.</title>
        <authorList>
            <person name="Kanchanasin P."/>
            <person name="Tanasupawat S."/>
            <person name="Yuki M."/>
            <person name="Kudo T."/>
        </authorList>
    </citation>
    <scope>NUCLEOTIDE SEQUENCE [LARGE SCALE GENOMIC DNA]</scope>
    <source>
        <strain evidence="3 4">ET3-3</strain>
    </source>
</reference>
<feature type="chain" id="PRO_5039718713" description="TrbC/VIRB2 family protein" evidence="2">
    <location>
        <begin position="24"/>
        <end position="108"/>
    </location>
</feature>
<keyword evidence="4" id="KW-1185">Reference proteome</keyword>
<evidence type="ECO:0008006" key="5">
    <source>
        <dbReference type="Google" id="ProtNLM"/>
    </source>
</evidence>
<evidence type="ECO:0000256" key="2">
    <source>
        <dbReference type="SAM" id="SignalP"/>
    </source>
</evidence>